<proteinExistence type="predicted"/>
<sequence>MTIKEAIIKCLESTKTMLTTSEIHNHIVDNGYYEFGAKNPVAVVYSEIRDLRIKGDTRIKRIKFTGKNYKYYSKKYENEINIDSFELNLVKSSSKNYFKEKDLHILLATYLKNSNTYSKTIFHEKSRNSRDSHQKWVHPDIIGIQFTSLKSEVNQVFLKAINRLESFKISSYEIKKEINSDYELKKHYFQAVSNSSWANYGYLVAFEISDTLSEEMERLNQSFGIGVIQLRANPYESKILYHAKHKNLDFKTMDKLCRINHEFENFIKQVELLLTAGERYVQATERELDRFCDKYFTNDSEIEKYCTEKKIC</sequence>
<reference evidence="1" key="1">
    <citation type="submission" date="2021-04" db="EMBL/GenBank/DDBJ databases">
        <authorList>
            <person name="Pira H."/>
            <person name="Risdian C."/>
            <person name="Wink J."/>
        </authorList>
    </citation>
    <scope>NUCLEOTIDE SEQUENCE</scope>
    <source>
        <strain evidence="1">WHY3</strain>
    </source>
</reference>
<comment type="caution">
    <text evidence="1">The sequence shown here is derived from an EMBL/GenBank/DDBJ whole genome shotgun (WGS) entry which is preliminary data.</text>
</comment>
<dbReference type="RefSeq" id="WP_218547151.1">
    <property type="nucleotide sequence ID" value="NZ_JAGSPD010000011.1"/>
</dbReference>
<protein>
    <recommendedName>
        <fullName evidence="3">HTH HARE-type domain-containing protein</fullName>
    </recommendedName>
</protein>
<gene>
    <name evidence="1" type="ORF">KCG49_13235</name>
</gene>
<evidence type="ECO:0000313" key="2">
    <source>
        <dbReference type="Proteomes" id="UP001138894"/>
    </source>
</evidence>
<accession>A0A9X1F9X6</accession>
<keyword evidence="2" id="KW-1185">Reference proteome</keyword>
<dbReference type="AlphaFoldDB" id="A0A9X1F9X6"/>
<evidence type="ECO:0008006" key="3">
    <source>
        <dbReference type="Google" id="ProtNLM"/>
    </source>
</evidence>
<dbReference type="EMBL" id="JAGSPD010000011">
    <property type="protein sequence ID" value="MBV7270154.1"/>
    <property type="molecule type" value="Genomic_DNA"/>
</dbReference>
<name>A0A9X1F9X6_9FLAO</name>
<evidence type="ECO:0000313" key="1">
    <source>
        <dbReference type="EMBL" id="MBV7270154.1"/>
    </source>
</evidence>
<organism evidence="1 2">
    <name type="scientific">Winogradskyella luteola</name>
    <dbReference type="NCBI Taxonomy" id="2828330"/>
    <lineage>
        <taxon>Bacteria</taxon>
        <taxon>Pseudomonadati</taxon>
        <taxon>Bacteroidota</taxon>
        <taxon>Flavobacteriia</taxon>
        <taxon>Flavobacteriales</taxon>
        <taxon>Flavobacteriaceae</taxon>
        <taxon>Winogradskyella</taxon>
    </lineage>
</organism>
<dbReference type="Proteomes" id="UP001138894">
    <property type="component" value="Unassembled WGS sequence"/>
</dbReference>